<reference evidence="6" key="1">
    <citation type="submission" date="2022-03" db="EMBL/GenBank/DDBJ databases">
        <title>First case of bacteraemia caused by Dielma fastidiosa in a patient hospitalised with diverticulitis.</title>
        <authorList>
            <person name="Forman-Ankjaer B."/>
            <person name="Hvid-Jensen F."/>
            <person name="Kobel C.M."/>
            <person name="Greve T."/>
        </authorList>
    </citation>
    <scope>NUCLEOTIDE SEQUENCE</scope>
    <source>
        <strain evidence="6">AUH_DF_2021</strain>
    </source>
</reference>
<dbReference type="Gene3D" id="1.10.1040.10">
    <property type="entry name" value="N-(1-d-carboxylethyl)-l-norvaline Dehydrogenase, domain 2"/>
    <property type="match status" value="1"/>
</dbReference>
<comment type="catalytic activity">
    <reaction evidence="3">
        <text>D-mannitol 1-phosphate + NAD(+) = beta-D-fructose 6-phosphate + NADH + H(+)</text>
        <dbReference type="Rhea" id="RHEA:19661"/>
        <dbReference type="ChEBI" id="CHEBI:15378"/>
        <dbReference type="ChEBI" id="CHEBI:57540"/>
        <dbReference type="ChEBI" id="CHEBI:57634"/>
        <dbReference type="ChEBI" id="CHEBI:57945"/>
        <dbReference type="ChEBI" id="CHEBI:61381"/>
        <dbReference type="EC" id="1.1.1.17"/>
    </reaction>
</comment>
<dbReference type="RefSeq" id="WP_320882776.1">
    <property type="nucleotide sequence ID" value="NZ_BAABZA010000008.1"/>
</dbReference>
<dbReference type="InterPro" id="IPR013131">
    <property type="entry name" value="Mannitol_DH_N"/>
</dbReference>
<name>A0AB35UGZ8_9FIRM</name>
<dbReference type="Pfam" id="PF08125">
    <property type="entry name" value="Mannitol_dh_C"/>
    <property type="match status" value="1"/>
</dbReference>
<feature type="domain" description="Mannitol dehydrogenase C-terminal" evidence="5">
    <location>
        <begin position="186"/>
        <end position="320"/>
    </location>
</feature>
<accession>A0AB35UGZ8</accession>
<keyword evidence="2" id="KW-0520">NAD</keyword>
<dbReference type="PANTHER" id="PTHR30524:SF0">
    <property type="entry name" value="ALTRONATE OXIDOREDUCTASE-RELATED"/>
    <property type="match status" value="1"/>
</dbReference>
<evidence type="ECO:0000259" key="5">
    <source>
        <dbReference type="Pfam" id="PF08125"/>
    </source>
</evidence>
<comment type="caution">
    <text evidence="6">The sequence shown here is derived from an EMBL/GenBank/DDBJ whole genome shotgun (WGS) entry which is preliminary data.</text>
</comment>
<feature type="domain" description="Mannitol dehydrogenase N-terminal" evidence="4">
    <location>
        <begin position="3"/>
        <end position="128"/>
    </location>
</feature>
<protein>
    <recommendedName>
        <fullName evidence="8">Mannitol-1-phosphate 5-dehydrogenase</fullName>
    </recommendedName>
</protein>
<keyword evidence="1" id="KW-0560">Oxidoreductase</keyword>
<dbReference type="EMBL" id="JALDAW010000002">
    <property type="protein sequence ID" value="MDY5166687.1"/>
    <property type="molecule type" value="Genomic_DNA"/>
</dbReference>
<dbReference type="SUPFAM" id="SSF48179">
    <property type="entry name" value="6-phosphogluconate dehydrogenase C-terminal domain-like"/>
    <property type="match status" value="1"/>
</dbReference>
<dbReference type="GO" id="GO:0019592">
    <property type="term" value="P:mannitol catabolic process"/>
    <property type="evidence" value="ECO:0007669"/>
    <property type="project" value="TreeGrafter"/>
</dbReference>
<dbReference type="InterPro" id="IPR013118">
    <property type="entry name" value="Mannitol_DH_C"/>
</dbReference>
<dbReference type="PANTHER" id="PTHR30524">
    <property type="entry name" value="MANNITOL-1-PHOSPHATE 5-DEHYDROGENASE"/>
    <property type="match status" value="1"/>
</dbReference>
<dbReference type="GO" id="GO:0005829">
    <property type="term" value="C:cytosol"/>
    <property type="evidence" value="ECO:0007669"/>
    <property type="project" value="TreeGrafter"/>
</dbReference>
<evidence type="ECO:0000256" key="1">
    <source>
        <dbReference type="ARBA" id="ARBA00023002"/>
    </source>
</evidence>
<organism evidence="6 7">
    <name type="scientific">Dielma fastidiosa</name>
    <dbReference type="NCBI Taxonomy" id="1034346"/>
    <lineage>
        <taxon>Bacteria</taxon>
        <taxon>Bacillati</taxon>
        <taxon>Bacillota</taxon>
        <taxon>Erysipelotrichia</taxon>
        <taxon>Erysipelotrichales</taxon>
        <taxon>Erysipelotrichaceae</taxon>
        <taxon>Dielma</taxon>
    </lineage>
</organism>
<evidence type="ECO:0000256" key="3">
    <source>
        <dbReference type="ARBA" id="ARBA00048615"/>
    </source>
</evidence>
<proteinExistence type="predicted"/>
<dbReference type="InterPro" id="IPR008927">
    <property type="entry name" value="6-PGluconate_DH-like_C_sf"/>
</dbReference>
<dbReference type="AlphaFoldDB" id="A0AB35UGZ8"/>
<evidence type="ECO:0008006" key="8">
    <source>
        <dbReference type="Google" id="ProtNLM"/>
    </source>
</evidence>
<evidence type="ECO:0000313" key="6">
    <source>
        <dbReference type="EMBL" id="MDY5166687.1"/>
    </source>
</evidence>
<gene>
    <name evidence="6" type="ORF">MQE39_00925</name>
</gene>
<dbReference type="GO" id="GO:0008926">
    <property type="term" value="F:mannitol-1-phosphate 5-dehydrogenase activity"/>
    <property type="evidence" value="ECO:0007669"/>
    <property type="project" value="UniProtKB-EC"/>
</dbReference>
<evidence type="ECO:0000256" key="2">
    <source>
        <dbReference type="ARBA" id="ARBA00023027"/>
    </source>
</evidence>
<dbReference type="Pfam" id="PF01232">
    <property type="entry name" value="Mannitol_dh"/>
    <property type="match status" value="1"/>
</dbReference>
<dbReference type="Proteomes" id="UP001276902">
    <property type="component" value="Unassembled WGS sequence"/>
</dbReference>
<dbReference type="Gene3D" id="3.40.50.720">
    <property type="entry name" value="NAD(P)-binding Rossmann-like Domain"/>
    <property type="match status" value="1"/>
</dbReference>
<dbReference type="InterPro" id="IPR013328">
    <property type="entry name" value="6PGD_dom2"/>
</dbReference>
<evidence type="ECO:0000313" key="7">
    <source>
        <dbReference type="Proteomes" id="UP001276902"/>
    </source>
</evidence>
<evidence type="ECO:0000259" key="4">
    <source>
        <dbReference type="Pfam" id="PF01232"/>
    </source>
</evidence>
<sequence>MKRVMILGAGKCGRGFIPRFLHDVNLCFCDKNEALIQSLNKQNSYQIHFFNDRPALTINYEECCVFGSEKAHEALIAADILCVSIDCSNYADIAVQLNEWIKEREFPLIILFFENAVNAGEKLLVHLDQAAANNCVLLNAGVFTTTENAGDLDMISQDLDYLPIQNSGLILPLKGITRIDDFTSLMKRKLYTYNCLSAVICYLGYLKHYEWLAEAANDTQIHEKLMILLPEMNQRLADYFQLSLAEQQQFAKNALIKFSDPYLKDPISRNARNVSRKLGSDERLYKPLQLLHDGGRDVLLETIAAACVYDFYEETHQGIALLNQFSYTDEECVKIKAYYESFIESFILQQPPANA</sequence>